<dbReference type="Pfam" id="PF10979">
    <property type="entry name" value="DUF2786"/>
    <property type="match status" value="1"/>
</dbReference>
<dbReference type="STRING" id="1188319.OYT1_01580"/>
<dbReference type="InterPro" id="IPR024498">
    <property type="entry name" value="DUF2786"/>
</dbReference>
<organism evidence="3 4">
    <name type="scientific">Ferriphaselus amnicola</name>
    <dbReference type="NCBI Taxonomy" id="1188319"/>
    <lineage>
        <taxon>Bacteria</taxon>
        <taxon>Pseudomonadati</taxon>
        <taxon>Pseudomonadota</taxon>
        <taxon>Betaproteobacteria</taxon>
        <taxon>Nitrosomonadales</taxon>
        <taxon>Gallionellaceae</taxon>
        <taxon>Ferriphaselus</taxon>
    </lineage>
</organism>
<dbReference type="Proteomes" id="UP000033070">
    <property type="component" value="Chromosome"/>
</dbReference>
<dbReference type="InterPro" id="IPR016868">
    <property type="entry name" value="Phage_B3_Orf5"/>
</dbReference>
<protein>
    <submittedName>
        <fullName evidence="3">Phage associated protein</fullName>
    </submittedName>
</protein>
<dbReference type="Pfam" id="PF23771">
    <property type="entry name" value="DUF7168"/>
    <property type="match status" value="1"/>
</dbReference>
<dbReference type="KEGG" id="fam:OYT1_ch2277"/>
<gene>
    <name evidence="3" type="ORF">OYT1_ch2277</name>
</gene>
<reference evidence="3 4" key="1">
    <citation type="submission" date="2018-06" db="EMBL/GenBank/DDBJ databases">
        <title>OYT1 Genome Sequencing.</title>
        <authorList>
            <person name="Kato S."/>
            <person name="Itoh T."/>
            <person name="Ohkuma M."/>
        </authorList>
    </citation>
    <scope>NUCLEOTIDE SEQUENCE [LARGE SCALE GENOMIC DNA]</scope>
    <source>
        <strain evidence="3 4">OYT1</strain>
    </source>
</reference>
<evidence type="ECO:0000313" key="4">
    <source>
        <dbReference type="Proteomes" id="UP000033070"/>
    </source>
</evidence>
<dbReference type="RefSeq" id="WP_062626749.1">
    <property type="nucleotide sequence ID" value="NZ_AP018738.1"/>
</dbReference>
<feature type="domain" description="DUF7168" evidence="2">
    <location>
        <begin position="55"/>
        <end position="192"/>
    </location>
</feature>
<proteinExistence type="predicted"/>
<keyword evidence="4" id="KW-1185">Reference proteome</keyword>
<dbReference type="InterPro" id="IPR055592">
    <property type="entry name" value="DUF7168"/>
</dbReference>
<evidence type="ECO:0000313" key="3">
    <source>
        <dbReference type="EMBL" id="BBE51793.1"/>
    </source>
</evidence>
<feature type="domain" description="DUF2786" evidence="1">
    <location>
        <begin position="8"/>
        <end position="44"/>
    </location>
</feature>
<dbReference type="AlphaFoldDB" id="A0A2Z6GDU1"/>
<dbReference type="PIRSF" id="PIRSF028111">
    <property type="entry name" value="UCP028111"/>
    <property type="match status" value="1"/>
</dbReference>
<name>A0A2Z6GDU1_9PROT</name>
<evidence type="ECO:0000259" key="1">
    <source>
        <dbReference type="Pfam" id="PF10979"/>
    </source>
</evidence>
<dbReference type="EMBL" id="AP018738">
    <property type="protein sequence ID" value="BBE51793.1"/>
    <property type="molecule type" value="Genomic_DNA"/>
</dbReference>
<evidence type="ECO:0000259" key="2">
    <source>
        <dbReference type="Pfam" id="PF23771"/>
    </source>
</evidence>
<accession>A0A2Z6GDU1</accession>
<sequence>MSDSRKDILKKIKKCLALSASSNEHEAEAALRQARALMEKHGIDDQDVLAFEASEQHAKAGAQSSPPLWEQVLSNKVADAFGCQVIFSSGWALSPAKWKFIGCGVHPEVATYAFQVLHRQCKRARAEFISDKLKRCKQATKTRRADLFCQGWLHAVSGKITALIINEREESAIDAYVAKNYPSLRDLKRRDRNAGRNLSDRECNDIGAGYSSGKNAELNRGVGGAEQIKLGAS</sequence>